<accession>A0AAV5VRN2</accession>
<dbReference type="EMBL" id="BTSY01000004">
    <property type="protein sequence ID" value="GMT22234.1"/>
    <property type="molecule type" value="Genomic_DNA"/>
</dbReference>
<name>A0AAV5VRN2_9BILA</name>
<protein>
    <recommendedName>
        <fullName evidence="3">C2H2-type domain-containing protein</fullName>
    </recommendedName>
</protein>
<dbReference type="AlphaFoldDB" id="A0AAV5VRN2"/>
<reference evidence="1" key="1">
    <citation type="submission" date="2023-10" db="EMBL/GenBank/DDBJ databases">
        <title>Genome assembly of Pristionchus species.</title>
        <authorList>
            <person name="Yoshida K."/>
            <person name="Sommer R.J."/>
        </authorList>
    </citation>
    <scope>NUCLEOTIDE SEQUENCE</scope>
    <source>
        <strain evidence="1">RS5133</strain>
    </source>
</reference>
<evidence type="ECO:0008006" key="3">
    <source>
        <dbReference type="Google" id="ProtNLM"/>
    </source>
</evidence>
<keyword evidence="2" id="KW-1185">Reference proteome</keyword>
<evidence type="ECO:0000313" key="1">
    <source>
        <dbReference type="EMBL" id="GMT22234.1"/>
    </source>
</evidence>
<proteinExistence type="predicted"/>
<evidence type="ECO:0000313" key="2">
    <source>
        <dbReference type="Proteomes" id="UP001432322"/>
    </source>
</evidence>
<organism evidence="1 2">
    <name type="scientific">Pristionchus fissidentatus</name>
    <dbReference type="NCBI Taxonomy" id="1538716"/>
    <lineage>
        <taxon>Eukaryota</taxon>
        <taxon>Metazoa</taxon>
        <taxon>Ecdysozoa</taxon>
        <taxon>Nematoda</taxon>
        <taxon>Chromadorea</taxon>
        <taxon>Rhabditida</taxon>
        <taxon>Rhabditina</taxon>
        <taxon>Diplogasteromorpha</taxon>
        <taxon>Diplogasteroidea</taxon>
        <taxon>Neodiplogasteridae</taxon>
        <taxon>Pristionchus</taxon>
    </lineage>
</organism>
<sequence length="578" mass="64873">MHEEMKREAIDEVEEMKKIEIDNFVLAIDNEDKVNARVETEDTVIRGAFMEALVESFEDQIDDILLAIRAGLASVFAGDLPDQIFSLLDRGLAVDFADESSFDELRLFLVEIDQLNEELEFEGKQPEELTEGPAQLLATLFAVLRCVVGQLITVLQPSMSADTVVDQSTTVATLQSVLAKEVKEEVDSEEEQATVSGDSVMAALATLETKKSPRPRGRPIHPRMDDAKRESLIAQNRPMVVKGQTLSKYLDFTDAKMQMTEVELMLDSCPYCKSAFRGLHGPARSGLVTRHIREVHKDKWPIYAKIQCAARECDYRAINYHSMKCHCYIVHKKQYDAWVESGRFIFPADTMCPLCEADDGVKKEEGEEASSSHRLHDLAEYKTHVEEHHAHDVHRFDALLVCTCGRDFTGTAELFAHWGKEVSCTGTPQLKPPAALLPAHATTSVPKQYIAWLESGRLNLPPGTVCPFCDKGYSQKTRGVKRPMSDLDKYSAHVSERHADQTHQVRPLVACSCGMRFWGATELFTHWERSRCDGTPLLTQAMLPALPRPLPVVTAKRIPIRGILAKGNRNENMRCVDH</sequence>
<gene>
    <name evidence="1" type="ORF">PFISCL1PPCAC_13531</name>
</gene>
<dbReference type="Proteomes" id="UP001432322">
    <property type="component" value="Unassembled WGS sequence"/>
</dbReference>
<comment type="caution">
    <text evidence="1">The sequence shown here is derived from an EMBL/GenBank/DDBJ whole genome shotgun (WGS) entry which is preliminary data.</text>
</comment>